<dbReference type="EMBL" id="PNBA02000001">
    <property type="protein sequence ID" value="KAG6437742.1"/>
    <property type="molecule type" value="Genomic_DNA"/>
</dbReference>
<evidence type="ECO:0000313" key="3">
    <source>
        <dbReference type="Proteomes" id="UP000298416"/>
    </source>
</evidence>
<evidence type="ECO:0000313" key="2">
    <source>
        <dbReference type="EMBL" id="KAG6437742.1"/>
    </source>
</evidence>
<evidence type="ECO:0000256" key="1">
    <source>
        <dbReference type="SAM" id="MobiDB-lite"/>
    </source>
</evidence>
<dbReference type="PANTHER" id="PTHR34835:SF90">
    <property type="entry name" value="AMINOTRANSFERASE-LIKE PLANT MOBILE DOMAIN-CONTAINING PROTEIN"/>
    <property type="match status" value="1"/>
</dbReference>
<sequence length="908" mass="99982">MIETRGSAPSNKEGEGKAVKEFSGKVLALEGVDTRSKCTIQNVKKPLSLNALHAISISKQAEATKTSKLSGGTVGCKDVDKEASAKNTKGSGVEHEKNSSDSIPESNKIANKEDVCGKQTVEDTTVKNSNNKGSSCMSDVVGEKIDRDMAAGEASEKGSSGVSGTKRLREDDLDRTASPMSKISEKRGKGKVVVHKDTSENVGGAEVKKCKKKKEFETMKLKISPTYIIKVMQSLNERQRAAVDEMGFGQLIHFGITEIPEKMAYDLLLAFNNVTCTLALCSQPLQMFPEDVYVTLGLPIGGTVIRRVPRQTKQPFMDEVARRVCKERTQMLPDDLITEMHTDKSGGQWFRKLFVLIVDTVLIGPCGDGRCRTQIAHIYDDISIVKDYNWCAYTLDSLVVGHQNWSRNKKNPFSGPAAFLVAFYVDRVFHQTLLVSRVFPTVSGWTSELLRLRQKMEVQTGCIGRGSVIERGDPEKLPRPTKIVVFEVENKSVENPLSKAMVALAEAEEEATKGIQNLLNRINDVAALSENIESFRIAATTAYKMLGVVPKKGNEDEHTFANLTQALAEEELDTPEILVAVENMMKVTNILKKLAEVGPTFDLGFSFGGSNGNRLSFGKHGLNDAVEQTGNNIGMYQAHDTDKEANIIDHDAIGMNKNPDDTKSFLSIGCSASPGVGMKEDAINVDEIVKSAIEAYMECGDDDDDDDDVVCLASMVNNSGTRSGNQIVSTIIDEGKAILVEPEVKNPVDAPMDFEDNEANFVTPFSKKAKPKMGNELGIYDTDSPKDDVENWKLKVRGRAEMKLSNAMRSPYYERAVKVSNKLNQDERMIYYWLMTTYNTNEKAVVIIDGSKEGDDRDLRLNYGDIPETLVDSRISTYHIGLMLGYVIGFYVSHLGLCNLQELGLIPN</sequence>
<feature type="region of interest" description="Disordered" evidence="1">
    <location>
        <begin position="149"/>
        <end position="177"/>
    </location>
</feature>
<protein>
    <submittedName>
        <fullName evidence="2">Uncharacterized protein</fullName>
    </submittedName>
</protein>
<feature type="region of interest" description="Disordered" evidence="1">
    <location>
        <begin position="83"/>
        <end position="107"/>
    </location>
</feature>
<comment type="caution">
    <text evidence="2">The sequence shown here is derived from an EMBL/GenBank/DDBJ whole genome shotgun (WGS) entry which is preliminary data.</text>
</comment>
<proteinExistence type="predicted"/>
<dbReference type="PANTHER" id="PTHR34835">
    <property type="entry name" value="OS07G0283600 PROTEIN-RELATED"/>
    <property type="match status" value="1"/>
</dbReference>
<accession>A0A8X9AD28</accession>
<gene>
    <name evidence="2" type="ORF">SASPL_102670</name>
</gene>
<name>A0A8X9AD28_SALSN</name>
<reference evidence="2" key="2">
    <citation type="submission" date="2020-08" db="EMBL/GenBank/DDBJ databases">
        <title>Plant Genome Project.</title>
        <authorList>
            <person name="Zhang R.-G."/>
        </authorList>
    </citation>
    <scope>NUCLEOTIDE SEQUENCE</scope>
    <source>
        <strain evidence="2">Huo1</strain>
        <tissue evidence="2">Leaf</tissue>
    </source>
</reference>
<organism evidence="2">
    <name type="scientific">Salvia splendens</name>
    <name type="common">Scarlet sage</name>
    <dbReference type="NCBI Taxonomy" id="180675"/>
    <lineage>
        <taxon>Eukaryota</taxon>
        <taxon>Viridiplantae</taxon>
        <taxon>Streptophyta</taxon>
        <taxon>Embryophyta</taxon>
        <taxon>Tracheophyta</taxon>
        <taxon>Spermatophyta</taxon>
        <taxon>Magnoliopsida</taxon>
        <taxon>eudicotyledons</taxon>
        <taxon>Gunneridae</taxon>
        <taxon>Pentapetalae</taxon>
        <taxon>asterids</taxon>
        <taxon>lamiids</taxon>
        <taxon>Lamiales</taxon>
        <taxon>Lamiaceae</taxon>
        <taxon>Nepetoideae</taxon>
        <taxon>Mentheae</taxon>
        <taxon>Salviinae</taxon>
        <taxon>Salvia</taxon>
        <taxon>Salvia subgen. Calosphace</taxon>
        <taxon>core Calosphace</taxon>
    </lineage>
</organism>
<reference evidence="2" key="1">
    <citation type="submission" date="2018-01" db="EMBL/GenBank/DDBJ databases">
        <authorList>
            <person name="Mao J.F."/>
        </authorList>
    </citation>
    <scope>NUCLEOTIDE SEQUENCE</scope>
    <source>
        <strain evidence="2">Huo1</strain>
        <tissue evidence="2">Leaf</tissue>
    </source>
</reference>
<dbReference type="Proteomes" id="UP000298416">
    <property type="component" value="Unassembled WGS sequence"/>
</dbReference>
<keyword evidence="3" id="KW-1185">Reference proteome</keyword>
<dbReference type="AlphaFoldDB" id="A0A8X9AD28"/>